<evidence type="ECO:0000256" key="3">
    <source>
        <dbReference type="ARBA" id="ARBA00006001"/>
    </source>
</evidence>
<keyword evidence="5 18" id="KW-0479">Metal-binding</keyword>
<dbReference type="PANTHER" id="PTHR12592:SF0">
    <property type="entry name" value="ATP-DEPENDENT (S)-NAD(P)H-HYDRATE DEHYDRATASE"/>
    <property type="match status" value="1"/>
</dbReference>
<keyword evidence="11 18" id="KW-0413">Isomerase</keyword>
<evidence type="ECO:0000256" key="19">
    <source>
        <dbReference type="PIRNR" id="PIRNR017184"/>
    </source>
</evidence>
<dbReference type="GO" id="GO:0046496">
    <property type="term" value="P:nicotinamide nucleotide metabolic process"/>
    <property type="evidence" value="ECO:0007669"/>
    <property type="project" value="UniProtKB-UniRule"/>
</dbReference>
<comment type="catalytic activity">
    <reaction evidence="15 17 19">
        <text>(6S)-NADHX + ADP = AMP + phosphate + NADH + H(+)</text>
        <dbReference type="Rhea" id="RHEA:32223"/>
        <dbReference type="ChEBI" id="CHEBI:15378"/>
        <dbReference type="ChEBI" id="CHEBI:43474"/>
        <dbReference type="ChEBI" id="CHEBI:57945"/>
        <dbReference type="ChEBI" id="CHEBI:64074"/>
        <dbReference type="ChEBI" id="CHEBI:456215"/>
        <dbReference type="ChEBI" id="CHEBI:456216"/>
        <dbReference type="EC" id="4.2.1.136"/>
    </reaction>
</comment>
<comment type="function">
    <text evidence="17">Catalyzes the dehydration of the S-form of NAD(P)HX at the expense of ADP, which is converted to AMP. Together with NAD(P)HX epimerase, which catalyzes the epimerization of the S- and R-forms, the enzyme allows the repair of both epimers of NAD(P)HX, a damaged form of NAD(P)H that is a result of enzymatic or heat-dependent hydration.</text>
</comment>
<feature type="domain" description="YjeF C-terminal" evidence="20">
    <location>
        <begin position="230"/>
        <end position="512"/>
    </location>
</feature>
<evidence type="ECO:0000256" key="14">
    <source>
        <dbReference type="ARBA" id="ARBA00025153"/>
    </source>
</evidence>
<dbReference type="HAMAP" id="MF_01966">
    <property type="entry name" value="NADHX_epimerase"/>
    <property type="match status" value="1"/>
</dbReference>
<feature type="binding site" evidence="17">
    <location>
        <position position="337"/>
    </location>
    <ligand>
        <name>(6S)-NADPHX</name>
        <dbReference type="ChEBI" id="CHEBI:64076"/>
    </ligand>
</feature>
<dbReference type="CDD" id="cd01171">
    <property type="entry name" value="YXKO-related"/>
    <property type="match status" value="1"/>
</dbReference>
<comment type="cofactor">
    <cofactor evidence="18 19">
        <name>K(+)</name>
        <dbReference type="ChEBI" id="CHEBI:29103"/>
    </cofactor>
    <text evidence="18 19">Binds 1 potassium ion per subunit.</text>
</comment>
<dbReference type="InterPro" id="IPR000631">
    <property type="entry name" value="CARKD"/>
</dbReference>
<name>H0URM8_9BACT</name>
<evidence type="ECO:0000256" key="6">
    <source>
        <dbReference type="ARBA" id="ARBA00022741"/>
    </source>
</evidence>
<dbReference type="GO" id="GO:0110051">
    <property type="term" value="P:metabolite repair"/>
    <property type="evidence" value="ECO:0007669"/>
    <property type="project" value="TreeGrafter"/>
</dbReference>
<reference evidence="22 23" key="1">
    <citation type="submission" date="2011-10" db="EMBL/GenBank/DDBJ databases">
        <title>The Noncontiguous Finished genome of Thermanaerovibrio velox DSM 12556.</title>
        <authorList>
            <consortium name="US DOE Joint Genome Institute (JGI-PGF)"/>
            <person name="Lucas S."/>
            <person name="Copeland A."/>
            <person name="Lapidus A."/>
            <person name="Glavina del Rio T."/>
            <person name="Dalin E."/>
            <person name="Tice H."/>
            <person name="Bruce D."/>
            <person name="Goodwin L."/>
            <person name="Pitluck S."/>
            <person name="Peters L."/>
            <person name="Mikhailova N."/>
            <person name="Teshima H."/>
            <person name="Kyrpides N."/>
            <person name="Mavromatis K."/>
            <person name="Ivanova N."/>
            <person name="Markowitz V."/>
            <person name="Cheng J.-F."/>
            <person name="Hugenholtz P."/>
            <person name="Woyke T."/>
            <person name="Wu D."/>
            <person name="Spring S."/>
            <person name="Brambilla E.-M."/>
            <person name="Klenk H.-P."/>
            <person name="Eisen J.A."/>
        </authorList>
    </citation>
    <scope>NUCLEOTIDE SEQUENCE [LARGE SCALE GENOMIC DNA]</scope>
    <source>
        <strain evidence="22 23">DSM 12556</strain>
    </source>
</reference>
<accession>H0URM8</accession>
<dbReference type="InterPro" id="IPR004443">
    <property type="entry name" value="YjeF_N_dom"/>
</dbReference>
<evidence type="ECO:0000256" key="9">
    <source>
        <dbReference type="ARBA" id="ARBA00022958"/>
    </source>
</evidence>
<dbReference type="SUPFAM" id="SSF53613">
    <property type="entry name" value="Ribokinase-like"/>
    <property type="match status" value="1"/>
</dbReference>
<evidence type="ECO:0000256" key="12">
    <source>
        <dbReference type="ARBA" id="ARBA00023239"/>
    </source>
</evidence>
<dbReference type="NCBIfam" id="TIGR00197">
    <property type="entry name" value="yjeF_nterm"/>
    <property type="match status" value="1"/>
</dbReference>
<protein>
    <recommendedName>
        <fullName evidence="19">Bifunctional NAD(P)H-hydrate repair enzyme</fullName>
    </recommendedName>
    <alternativeName>
        <fullName evidence="19">Nicotinamide nucleotide repair protein</fullName>
    </alternativeName>
    <domain>
        <recommendedName>
            <fullName evidence="19">ADP-dependent (S)-NAD(P)H-hydrate dehydratase</fullName>
            <ecNumber evidence="19">4.2.1.136</ecNumber>
        </recommendedName>
        <alternativeName>
            <fullName evidence="19">ADP-dependent NAD(P)HX dehydratase</fullName>
        </alternativeName>
    </domain>
    <domain>
        <recommendedName>
            <fullName evidence="19">NAD(P)H-hydrate epimerase</fullName>
            <ecNumber evidence="19">5.1.99.6</ecNumber>
        </recommendedName>
    </domain>
</protein>
<dbReference type="EC" id="4.2.1.136" evidence="19"/>
<dbReference type="HAMAP" id="MF_01965">
    <property type="entry name" value="NADHX_dehydratase"/>
    <property type="match status" value="1"/>
</dbReference>
<keyword evidence="7 17" id="KW-0067">ATP-binding</keyword>
<dbReference type="Gene3D" id="3.40.50.10260">
    <property type="entry name" value="YjeF N-terminal domain"/>
    <property type="match status" value="1"/>
</dbReference>
<dbReference type="EC" id="5.1.99.6" evidence="19"/>
<keyword evidence="6 17" id="KW-0547">Nucleotide-binding</keyword>
<keyword evidence="9 18" id="KW-0630">Potassium</keyword>
<keyword evidence="13" id="KW-0511">Multifunctional enzyme</keyword>
<dbReference type="HOGENOM" id="CLU_024853_4_1_0"/>
<comment type="similarity">
    <text evidence="4 19">In the C-terminal section; belongs to the NnrD/CARKD family.</text>
</comment>
<evidence type="ECO:0000256" key="2">
    <source>
        <dbReference type="ARBA" id="ARBA00000909"/>
    </source>
</evidence>
<proteinExistence type="inferred from homology"/>
<feature type="binding site" evidence="18">
    <location>
        <position position="59"/>
    </location>
    <ligand>
        <name>K(+)</name>
        <dbReference type="ChEBI" id="CHEBI:29103"/>
    </ligand>
</feature>
<dbReference type="PROSITE" id="PS51383">
    <property type="entry name" value="YJEF_C_3"/>
    <property type="match status" value="1"/>
</dbReference>
<feature type="binding site" evidence="18">
    <location>
        <position position="163"/>
    </location>
    <ligand>
        <name>K(+)</name>
        <dbReference type="ChEBI" id="CHEBI:29103"/>
    </ligand>
</feature>
<dbReference type="PANTHER" id="PTHR12592">
    <property type="entry name" value="ATP-DEPENDENT (S)-NAD(P)H-HYDRATE DEHYDRATASE FAMILY MEMBER"/>
    <property type="match status" value="1"/>
</dbReference>
<dbReference type="Pfam" id="PF01256">
    <property type="entry name" value="Carb_kinase"/>
    <property type="match status" value="1"/>
</dbReference>
<feature type="domain" description="YjeF N-terminal" evidence="21">
    <location>
        <begin position="11"/>
        <end position="220"/>
    </location>
</feature>
<evidence type="ECO:0000256" key="10">
    <source>
        <dbReference type="ARBA" id="ARBA00023027"/>
    </source>
</evidence>
<dbReference type="EMBL" id="CM001377">
    <property type="protein sequence ID" value="EHM09967.1"/>
    <property type="molecule type" value="Genomic_DNA"/>
</dbReference>
<feature type="binding site" evidence="18">
    <location>
        <begin position="131"/>
        <end position="137"/>
    </location>
    <ligand>
        <name>(6S)-NADPHX</name>
        <dbReference type="ChEBI" id="CHEBI:64076"/>
    </ligand>
</feature>
<keyword evidence="10 17" id="KW-0520">NAD</keyword>
<evidence type="ECO:0000256" key="11">
    <source>
        <dbReference type="ARBA" id="ARBA00023235"/>
    </source>
</evidence>
<organism evidence="22 23">
    <name type="scientific">Thermanaerovibrio velox DSM 12556</name>
    <dbReference type="NCBI Taxonomy" id="926567"/>
    <lineage>
        <taxon>Bacteria</taxon>
        <taxon>Thermotogati</taxon>
        <taxon>Synergistota</taxon>
        <taxon>Synergistia</taxon>
        <taxon>Synergistales</taxon>
        <taxon>Synergistaceae</taxon>
        <taxon>Thermanaerovibrio</taxon>
    </lineage>
</organism>
<evidence type="ECO:0000256" key="8">
    <source>
        <dbReference type="ARBA" id="ARBA00022857"/>
    </source>
</evidence>
<keyword evidence="23" id="KW-1185">Reference proteome</keyword>
<comment type="function">
    <text evidence="14 19">Bifunctional enzyme that catalyzes the epimerization of the S- and R-forms of NAD(P)HX and the dehydration of the S-form of NAD(P)HX at the expense of ADP, which is converted to AMP. This allows the repair of both epimers of NAD(P)HX, a damaged form of NAD(P)H that is a result of enzymatic or heat-dependent hydration.</text>
</comment>
<feature type="binding site" evidence="17">
    <location>
        <position position="388"/>
    </location>
    <ligand>
        <name>(6S)-NADPHX</name>
        <dbReference type="ChEBI" id="CHEBI:64076"/>
    </ligand>
</feature>
<dbReference type="STRING" id="926567.TheveDRAFT_0828"/>
<evidence type="ECO:0000256" key="5">
    <source>
        <dbReference type="ARBA" id="ARBA00022723"/>
    </source>
</evidence>
<evidence type="ECO:0000256" key="13">
    <source>
        <dbReference type="ARBA" id="ARBA00023268"/>
    </source>
</evidence>
<sequence length="514" mass="53107">MSLSAYDPNDVRLADQKAVQMGIPGEILMENAGAGAARAIIDRFGAFKKAVVLCGPGNNGGDGMVVARHLLTAGVDVAVVSTTSSRAGDSLGAERMYLGAGGRVFVSSEFSDRELLDFIRSSNLLVDGLLGTGSGGPPRGEVLRLIRLAGDAGVPVVSLDIPTGFDGRTGALLGDKGDFLSASLTVSFMALKSGLFFTPAFDSAGSLEVVPIGVPPCSVLPEEPAVTAIFPEDLPFFKPRLGSGYSKADRGMVLVIGGSDSFGGAPFLSALGALCAGAGWVVCGVPEKWSTCYAPIVPEAMIEPLPVDSSGSIVPEAYEHLMSRYGDKVKAIVLGPGLGRSEGAIALVGKVLSSWEGPLVLDADGLNAFSALGMDCSCVRSKVWITPHEGEAARLLGKSSSWIRGNRRDAAEALGKCFDGVLLKGRNSVLVFRQRMVVCCIGDPNMSIPGSGDVLSGIMGAIFARAGWSMDSAIFAVGLHAMAGQSLALKGRGDGILARHLADEVALVLGGMYR</sequence>
<dbReference type="NCBIfam" id="TIGR00196">
    <property type="entry name" value="yjeF_cterm"/>
    <property type="match status" value="1"/>
</dbReference>
<evidence type="ECO:0000256" key="17">
    <source>
        <dbReference type="HAMAP-Rule" id="MF_01965"/>
    </source>
</evidence>
<feature type="binding site" evidence="17">
    <location>
        <begin position="424"/>
        <end position="428"/>
    </location>
    <ligand>
        <name>AMP</name>
        <dbReference type="ChEBI" id="CHEBI:456215"/>
    </ligand>
</feature>
<keyword evidence="8 17" id="KW-0521">NADP</keyword>
<keyword evidence="12 17" id="KW-0456">Lyase</keyword>
<evidence type="ECO:0000313" key="23">
    <source>
        <dbReference type="Proteomes" id="UP000005730"/>
    </source>
</evidence>
<comment type="catalytic activity">
    <reaction evidence="1 18 19">
        <text>(6R)-NADHX = (6S)-NADHX</text>
        <dbReference type="Rhea" id="RHEA:32215"/>
        <dbReference type="ChEBI" id="CHEBI:64074"/>
        <dbReference type="ChEBI" id="CHEBI:64075"/>
        <dbReference type="EC" id="5.1.99.6"/>
    </reaction>
</comment>
<feature type="binding site" evidence="18">
    <location>
        <position position="127"/>
    </location>
    <ligand>
        <name>K(+)</name>
        <dbReference type="ChEBI" id="CHEBI:29103"/>
    </ligand>
</feature>
<dbReference type="AlphaFoldDB" id="H0URM8"/>
<evidence type="ECO:0000259" key="20">
    <source>
        <dbReference type="PROSITE" id="PS51383"/>
    </source>
</evidence>
<feature type="binding site" evidence="17">
    <location>
        <position position="452"/>
    </location>
    <ligand>
        <name>AMP</name>
        <dbReference type="ChEBI" id="CHEBI:456215"/>
    </ligand>
</feature>
<comment type="subunit">
    <text evidence="17">Homotetramer.</text>
</comment>
<evidence type="ECO:0000256" key="18">
    <source>
        <dbReference type="HAMAP-Rule" id="MF_01966"/>
    </source>
</evidence>
<dbReference type="PIRSF" id="PIRSF017184">
    <property type="entry name" value="Nnr"/>
    <property type="match status" value="1"/>
</dbReference>
<feature type="binding site" evidence="18">
    <location>
        <begin position="58"/>
        <end position="62"/>
    </location>
    <ligand>
        <name>(6S)-NADPHX</name>
        <dbReference type="ChEBI" id="CHEBI:64076"/>
    </ligand>
</feature>
<comment type="catalytic activity">
    <reaction evidence="2 18 19">
        <text>(6R)-NADPHX = (6S)-NADPHX</text>
        <dbReference type="Rhea" id="RHEA:32227"/>
        <dbReference type="ChEBI" id="CHEBI:64076"/>
        <dbReference type="ChEBI" id="CHEBI:64077"/>
        <dbReference type="EC" id="5.1.99.6"/>
    </reaction>
</comment>
<dbReference type="Proteomes" id="UP000005730">
    <property type="component" value="Chromosome"/>
</dbReference>
<feature type="binding site" evidence="17">
    <location>
        <position position="265"/>
    </location>
    <ligand>
        <name>(6S)-NADPHX</name>
        <dbReference type="ChEBI" id="CHEBI:64076"/>
    </ligand>
</feature>
<dbReference type="SUPFAM" id="SSF64153">
    <property type="entry name" value="YjeF N-terminal domain-like"/>
    <property type="match status" value="1"/>
</dbReference>
<evidence type="ECO:0000256" key="16">
    <source>
        <dbReference type="ARBA" id="ARBA00049209"/>
    </source>
</evidence>
<dbReference type="Pfam" id="PF03853">
    <property type="entry name" value="YjeF_N"/>
    <property type="match status" value="1"/>
</dbReference>
<comment type="catalytic activity">
    <reaction evidence="16 17 19">
        <text>(6S)-NADPHX + ADP = AMP + phosphate + NADPH + H(+)</text>
        <dbReference type="Rhea" id="RHEA:32235"/>
        <dbReference type="ChEBI" id="CHEBI:15378"/>
        <dbReference type="ChEBI" id="CHEBI:43474"/>
        <dbReference type="ChEBI" id="CHEBI:57783"/>
        <dbReference type="ChEBI" id="CHEBI:64076"/>
        <dbReference type="ChEBI" id="CHEBI:456215"/>
        <dbReference type="ChEBI" id="CHEBI:456216"/>
        <dbReference type="EC" id="4.2.1.136"/>
    </reaction>
</comment>
<evidence type="ECO:0000259" key="21">
    <source>
        <dbReference type="PROSITE" id="PS51385"/>
    </source>
</evidence>
<dbReference type="GO" id="GO:0005524">
    <property type="term" value="F:ATP binding"/>
    <property type="evidence" value="ECO:0007669"/>
    <property type="project" value="UniProtKB-UniRule"/>
</dbReference>
<comment type="similarity">
    <text evidence="3 19">In the N-terminal section; belongs to the NnrE/AIBP family.</text>
</comment>
<comment type="similarity">
    <text evidence="18">Belongs to the NnrE/AIBP family.</text>
</comment>
<feature type="binding site" evidence="18">
    <location>
        <position position="160"/>
    </location>
    <ligand>
        <name>(6S)-NADPHX</name>
        <dbReference type="ChEBI" id="CHEBI:64076"/>
    </ligand>
</feature>
<evidence type="ECO:0000256" key="4">
    <source>
        <dbReference type="ARBA" id="ARBA00009524"/>
    </source>
</evidence>
<comment type="function">
    <text evidence="18">Catalyzes the epimerization of the S- and R-forms of NAD(P)HX, a damaged form of NAD(P)H that is a result of enzymatic or heat-dependent hydration. This is a prerequisite for the S-specific NAD(P)H-hydrate dehydratase to allow the repair of both epimers of NAD(P)HX.</text>
</comment>
<dbReference type="eggNOG" id="COG0062">
    <property type="taxonomic scope" value="Bacteria"/>
</dbReference>
<dbReference type="eggNOG" id="COG0063">
    <property type="taxonomic scope" value="Bacteria"/>
</dbReference>
<feature type="binding site" evidence="17">
    <location>
        <position position="453"/>
    </location>
    <ligand>
        <name>(6S)-NADPHX</name>
        <dbReference type="ChEBI" id="CHEBI:64076"/>
    </ligand>
</feature>
<dbReference type="GO" id="GO:0052856">
    <property type="term" value="F:NAD(P)HX epimerase activity"/>
    <property type="evidence" value="ECO:0007669"/>
    <property type="project" value="UniProtKB-UniRule"/>
</dbReference>
<dbReference type="GO" id="GO:0046872">
    <property type="term" value="F:metal ion binding"/>
    <property type="evidence" value="ECO:0007669"/>
    <property type="project" value="UniProtKB-UniRule"/>
</dbReference>
<dbReference type="GO" id="GO:0052855">
    <property type="term" value="F:ADP-dependent NAD(P)H-hydrate dehydratase activity"/>
    <property type="evidence" value="ECO:0007669"/>
    <property type="project" value="UniProtKB-UniRule"/>
</dbReference>
<evidence type="ECO:0000256" key="1">
    <source>
        <dbReference type="ARBA" id="ARBA00000013"/>
    </source>
</evidence>
<comment type="cofactor">
    <cofactor evidence="17">
        <name>Mg(2+)</name>
        <dbReference type="ChEBI" id="CHEBI:18420"/>
    </cofactor>
</comment>
<dbReference type="Gene3D" id="3.40.1190.20">
    <property type="match status" value="1"/>
</dbReference>
<comment type="similarity">
    <text evidence="17">Belongs to the NnrD/CARKD family.</text>
</comment>
<dbReference type="OrthoDB" id="9806925at2"/>
<dbReference type="InterPro" id="IPR029056">
    <property type="entry name" value="Ribokinase-like"/>
</dbReference>
<dbReference type="PROSITE" id="PS51385">
    <property type="entry name" value="YJEF_N"/>
    <property type="match status" value="1"/>
</dbReference>
<evidence type="ECO:0000313" key="22">
    <source>
        <dbReference type="EMBL" id="EHM09967.1"/>
    </source>
</evidence>
<gene>
    <name evidence="17" type="primary">nnrD</name>
    <name evidence="18" type="synonym">nnrE</name>
    <name evidence="22" type="ORF">TheveDRAFT_0828</name>
</gene>
<evidence type="ECO:0000256" key="15">
    <source>
        <dbReference type="ARBA" id="ARBA00048238"/>
    </source>
</evidence>
<dbReference type="InterPro" id="IPR030677">
    <property type="entry name" value="Nnr"/>
</dbReference>
<evidence type="ECO:0000256" key="7">
    <source>
        <dbReference type="ARBA" id="ARBA00022840"/>
    </source>
</evidence>
<dbReference type="InterPro" id="IPR036652">
    <property type="entry name" value="YjeF_N_dom_sf"/>
</dbReference>
<comment type="caution">
    <text evidence="18">Lacks conserved residue(s) required for the propagation of feature annotation.</text>
</comment>